<feature type="transmembrane region" description="Helical" evidence="2">
    <location>
        <begin position="208"/>
        <end position="228"/>
    </location>
</feature>
<evidence type="ECO:0000256" key="1">
    <source>
        <dbReference type="SAM" id="MobiDB-lite"/>
    </source>
</evidence>
<sequence>AQPQPPQPDGGNPYAQAPSGPGPGAPPPMPPQAPPGPPAGPPPATPQQGFPGQPPAQPQFPQQQPPMPGMQQQLPYPGAAAAGARGSAAGAFFLGLLVSVVVSLIYAGIFFGTYKNLTDMTTVNIVYMAHAVINGAAVGAVAGLIGRRNNAAHVAAAIVAVLGAFFGQANAAFFVQMDVMGSDVYYLLQEKPFFPAEMWWGRDVESGMLSLLGLLLAVLAGWGIARLVGSRR</sequence>
<feature type="compositionally biased region" description="Pro residues" evidence="1">
    <location>
        <begin position="52"/>
        <end position="68"/>
    </location>
</feature>
<dbReference type="AlphaFoldDB" id="A0A964XPB1"/>
<evidence type="ECO:0000256" key="2">
    <source>
        <dbReference type="SAM" id="Phobius"/>
    </source>
</evidence>
<name>A0A964XPB1_9ACTN</name>
<feature type="region of interest" description="Disordered" evidence="1">
    <location>
        <begin position="1"/>
        <end position="78"/>
    </location>
</feature>
<comment type="caution">
    <text evidence="3">The sequence shown here is derived from an EMBL/GenBank/DDBJ whole genome shotgun (WGS) entry which is preliminary data.</text>
</comment>
<dbReference type="Proteomes" id="UP000598297">
    <property type="component" value="Unassembled WGS sequence"/>
</dbReference>
<feature type="compositionally biased region" description="Low complexity" evidence="1">
    <location>
        <begin position="69"/>
        <end position="78"/>
    </location>
</feature>
<dbReference type="RefSeq" id="WP_161701221.1">
    <property type="nucleotide sequence ID" value="NZ_JAAAHS010000218.1"/>
</dbReference>
<feature type="transmembrane region" description="Helical" evidence="2">
    <location>
        <begin position="91"/>
        <end position="113"/>
    </location>
</feature>
<keyword evidence="2" id="KW-1133">Transmembrane helix</keyword>
<evidence type="ECO:0000313" key="4">
    <source>
        <dbReference type="Proteomes" id="UP000598297"/>
    </source>
</evidence>
<feature type="transmembrane region" description="Helical" evidence="2">
    <location>
        <begin position="125"/>
        <end position="145"/>
    </location>
</feature>
<reference evidence="3" key="1">
    <citation type="submission" date="2020-01" db="EMBL/GenBank/DDBJ databases">
        <title>Whole-genome analyses of novel actinobacteria.</title>
        <authorList>
            <person name="Sahin N."/>
        </authorList>
    </citation>
    <scope>NUCLEOTIDE SEQUENCE</scope>
    <source>
        <strain evidence="3">YC537</strain>
    </source>
</reference>
<organism evidence="3 4">
    <name type="scientific">Streptomyces boluensis</name>
    <dbReference type="NCBI Taxonomy" id="1775135"/>
    <lineage>
        <taxon>Bacteria</taxon>
        <taxon>Bacillati</taxon>
        <taxon>Actinomycetota</taxon>
        <taxon>Actinomycetes</taxon>
        <taxon>Kitasatosporales</taxon>
        <taxon>Streptomycetaceae</taxon>
        <taxon>Streptomyces</taxon>
    </lineage>
</organism>
<evidence type="ECO:0000313" key="3">
    <source>
        <dbReference type="EMBL" id="NBE54428.1"/>
    </source>
</evidence>
<gene>
    <name evidence="3" type="ORF">GUY60_24020</name>
</gene>
<feature type="transmembrane region" description="Helical" evidence="2">
    <location>
        <begin position="152"/>
        <end position="175"/>
    </location>
</feature>
<accession>A0A964XPB1</accession>
<protein>
    <submittedName>
        <fullName evidence="3">Uncharacterized protein</fullName>
    </submittedName>
</protein>
<keyword evidence="2" id="KW-0812">Transmembrane</keyword>
<keyword evidence="2" id="KW-0472">Membrane</keyword>
<feature type="non-terminal residue" evidence="3">
    <location>
        <position position="1"/>
    </location>
</feature>
<dbReference type="EMBL" id="JAAAHS010000218">
    <property type="protein sequence ID" value="NBE54428.1"/>
    <property type="molecule type" value="Genomic_DNA"/>
</dbReference>
<feature type="compositionally biased region" description="Pro residues" evidence="1">
    <location>
        <begin position="20"/>
        <end position="45"/>
    </location>
</feature>
<proteinExistence type="predicted"/>
<keyword evidence="4" id="KW-1185">Reference proteome</keyword>